<feature type="domain" description="Disease resistance protein winged helix" evidence="3">
    <location>
        <begin position="151"/>
        <end position="202"/>
    </location>
</feature>
<keyword evidence="2" id="KW-0611">Plant defense</keyword>
<dbReference type="AlphaFoldDB" id="A0A7J7CMV9"/>
<dbReference type="Pfam" id="PF23559">
    <property type="entry name" value="WHD_DRP"/>
    <property type="match status" value="1"/>
</dbReference>
<dbReference type="GO" id="GO:0043531">
    <property type="term" value="F:ADP binding"/>
    <property type="evidence" value="ECO:0007669"/>
    <property type="project" value="InterPro"/>
</dbReference>
<dbReference type="Pfam" id="PF23598">
    <property type="entry name" value="LRR_14"/>
    <property type="match status" value="1"/>
</dbReference>
<evidence type="ECO:0000259" key="4">
    <source>
        <dbReference type="Pfam" id="PF23598"/>
    </source>
</evidence>
<proteinExistence type="predicted"/>
<dbReference type="Gene3D" id="1.10.10.10">
    <property type="entry name" value="Winged helix-like DNA-binding domain superfamily/Winged helix DNA-binding domain"/>
    <property type="match status" value="1"/>
</dbReference>
<dbReference type="SUPFAM" id="SSF52540">
    <property type="entry name" value="P-loop containing nucleoside triphosphate hydrolases"/>
    <property type="match status" value="1"/>
</dbReference>
<dbReference type="GO" id="GO:0098542">
    <property type="term" value="P:defense response to other organism"/>
    <property type="evidence" value="ECO:0007669"/>
    <property type="project" value="TreeGrafter"/>
</dbReference>
<dbReference type="InParanoid" id="A0A7J7CMV9"/>
<dbReference type="InterPro" id="IPR055414">
    <property type="entry name" value="LRR_R13L4/SHOC2-like"/>
</dbReference>
<dbReference type="EMBL" id="JAAARO010000015">
    <property type="protein sequence ID" value="KAF5735371.1"/>
    <property type="molecule type" value="Genomic_DNA"/>
</dbReference>
<accession>A0A7J7CMV9</accession>
<dbReference type="PANTHER" id="PTHR23155:SF955">
    <property type="entry name" value="AAA+ ATPASE DOMAIN-CONTAINING PROTEIN"/>
    <property type="match status" value="1"/>
</dbReference>
<dbReference type="InterPro" id="IPR042197">
    <property type="entry name" value="Apaf_helical"/>
</dbReference>
<evidence type="ECO:0000259" key="3">
    <source>
        <dbReference type="Pfam" id="PF23559"/>
    </source>
</evidence>
<dbReference type="InterPro" id="IPR058922">
    <property type="entry name" value="WHD_DRP"/>
</dbReference>
<dbReference type="PANTHER" id="PTHR23155">
    <property type="entry name" value="DISEASE RESISTANCE PROTEIN RP"/>
    <property type="match status" value="1"/>
</dbReference>
<evidence type="ECO:0000313" key="6">
    <source>
        <dbReference type="Proteomes" id="UP000593562"/>
    </source>
</evidence>
<evidence type="ECO:0008006" key="7">
    <source>
        <dbReference type="Google" id="ProtNLM"/>
    </source>
</evidence>
<keyword evidence="1" id="KW-0677">Repeat</keyword>
<dbReference type="Gene3D" id="3.80.10.10">
    <property type="entry name" value="Ribonuclease Inhibitor"/>
    <property type="match status" value="1"/>
</dbReference>
<feature type="domain" description="Disease resistance R13L4/SHOC-2-like LRR" evidence="4">
    <location>
        <begin position="286"/>
        <end position="574"/>
    </location>
</feature>
<organism evidence="5 6">
    <name type="scientific">Tripterygium wilfordii</name>
    <name type="common">Thunder God vine</name>
    <dbReference type="NCBI Taxonomy" id="458696"/>
    <lineage>
        <taxon>Eukaryota</taxon>
        <taxon>Viridiplantae</taxon>
        <taxon>Streptophyta</taxon>
        <taxon>Embryophyta</taxon>
        <taxon>Tracheophyta</taxon>
        <taxon>Spermatophyta</taxon>
        <taxon>Magnoliopsida</taxon>
        <taxon>eudicotyledons</taxon>
        <taxon>Gunneridae</taxon>
        <taxon>Pentapetalae</taxon>
        <taxon>rosids</taxon>
        <taxon>fabids</taxon>
        <taxon>Celastrales</taxon>
        <taxon>Celastraceae</taxon>
        <taxon>Tripterygium</taxon>
    </lineage>
</organism>
<dbReference type="Proteomes" id="UP000593562">
    <property type="component" value="Unassembled WGS sequence"/>
</dbReference>
<protein>
    <recommendedName>
        <fullName evidence="7">NB-ARC domain-containing protein</fullName>
    </recommendedName>
</protein>
<dbReference type="InterPro" id="IPR032675">
    <property type="entry name" value="LRR_dom_sf"/>
</dbReference>
<evidence type="ECO:0000256" key="2">
    <source>
        <dbReference type="ARBA" id="ARBA00022821"/>
    </source>
</evidence>
<evidence type="ECO:0000313" key="5">
    <source>
        <dbReference type="EMBL" id="KAF5735371.1"/>
    </source>
</evidence>
<comment type="caution">
    <text evidence="5">The sequence shown here is derived from an EMBL/GenBank/DDBJ whole genome shotgun (WGS) entry which is preliminary data.</text>
</comment>
<sequence length="623" mass="72416">MDRRSLFIFDCITTNYVRDALRSLLNSTSNRMRIIFIVPHACVNQQVDERSFIYKLHLRSDDETWALFTHTLKVSIPAELLKLKSKILRTCGGLPKVIVELAGILSHTTMEEWSTVLEQLNQDEEPWSEPLHEIYKNMPLYLRRCLFYFGLFPKDFNIPARRLIVLWVAEGLGWKENIDEPPEQVSESCLEELVSQNVVQVTKEANFLQGHSSPRTSIVRRVADHLDSRDGTFDVIHRENKPSSSMYSCSREVISFLSFDTRDGSKPGQEIGDFLELCISRKCLFDLQVLDLEHVFQPKLPETTAKLTRLKYLGLRWTCLKKLPSFICKLLNLQTLDLKRTSIDTLPSSIWLMEKLRHLYLDKRNSCRFVCRPNGRSFMDLWTLWGLFVDEESPVKDGLDTIMNIRKLGLACRLMSSRQEAMFSQLEAVANWVQKLEHLQRLRLKSYDQSNQPWELPLKSLSGHSCLTSIYLVGKLKYQSIVSEFPQKIIEITLSASGLTEDPMQMLDKLPNLKFLRLLSKSYTRETMLCSAKGFPELRVLKLWELESLEDWNMQEGAMPRLKDLEIRSCKNLRNLPNGLQYMSTLYLFKLSKMPRELIDKIKDDQGIEHAKIAHIRNVFIKD</sequence>
<reference evidence="5 6" key="1">
    <citation type="journal article" date="2020" name="Nat. Commun.">
        <title>Genome of Tripterygium wilfordii and identification of cytochrome P450 involved in triptolide biosynthesis.</title>
        <authorList>
            <person name="Tu L."/>
            <person name="Su P."/>
            <person name="Zhang Z."/>
            <person name="Gao L."/>
            <person name="Wang J."/>
            <person name="Hu T."/>
            <person name="Zhou J."/>
            <person name="Zhang Y."/>
            <person name="Zhao Y."/>
            <person name="Liu Y."/>
            <person name="Song Y."/>
            <person name="Tong Y."/>
            <person name="Lu Y."/>
            <person name="Yang J."/>
            <person name="Xu C."/>
            <person name="Jia M."/>
            <person name="Peters R.J."/>
            <person name="Huang L."/>
            <person name="Gao W."/>
        </authorList>
    </citation>
    <scope>NUCLEOTIDE SEQUENCE [LARGE SCALE GENOMIC DNA]</scope>
    <source>
        <strain evidence="6">cv. XIE 37</strain>
        <tissue evidence="5">Leaf</tissue>
    </source>
</reference>
<evidence type="ECO:0000256" key="1">
    <source>
        <dbReference type="ARBA" id="ARBA00022737"/>
    </source>
</evidence>
<keyword evidence="6" id="KW-1185">Reference proteome</keyword>
<name>A0A7J7CMV9_TRIWF</name>
<gene>
    <name evidence="5" type="ORF">HS088_TW15G00873</name>
</gene>
<dbReference type="Gene3D" id="1.10.8.430">
    <property type="entry name" value="Helical domain of apoptotic protease-activating factors"/>
    <property type="match status" value="1"/>
</dbReference>
<dbReference type="InterPro" id="IPR044974">
    <property type="entry name" value="Disease_R_plants"/>
</dbReference>
<dbReference type="SUPFAM" id="SSF52058">
    <property type="entry name" value="L domain-like"/>
    <property type="match status" value="1"/>
</dbReference>
<dbReference type="InterPro" id="IPR027417">
    <property type="entry name" value="P-loop_NTPase"/>
</dbReference>
<dbReference type="InterPro" id="IPR036388">
    <property type="entry name" value="WH-like_DNA-bd_sf"/>
</dbReference>